<dbReference type="PANTHER" id="PTHR10527">
    <property type="entry name" value="IMPORTIN BETA"/>
    <property type="match status" value="1"/>
</dbReference>
<keyword evidence="3" id="KW-0963">Cytoplasm</keyword>
<gene>
    <name evidence="6" type="ORF">FKW44_014361</name>
</gene>
<dbReference type="InterPro" id="IPR016024">
    <property type="entry name" value="ARM-type_fold"/>
</dbReference>
<keyword evidence="4" id="KW-0677">Repeat</keyword>
<comment type="subcellular location">
    <subcellularLocation>
        <location evidence="1">Cytoplasm</location>
    </subcellularLocation>
</comment>
<dbReference type="InterPro" id="IPR040122">
    <property type="entry name" value="Importin_beta"/>
</dbReference>
<dbReference type="Gene3D" id="1.25.10.10">
    <property type="entry name" value="Leucine-rich Repeat Variant"/>
    <property type="match status" value="1"/>
</dbReference>
<organism evidence="6 7">
    <name type="scientific">Caligus rogercresseyi</name>
    <name type="common">Sea louse</name>
    <dbReference type="NCBI Taxonomy" id="217165"/>
    <lineage>
        <taxon>Eukaryota</taxon>
        <taxon>Metazoa</taxon>
        <taxon>Ecdysozoa</taxon>
        <taxon>Arthropoda</taxon>
        <taxon>Crustacea</taxon>
        <taxon>Multicrustacea</taxon>
        <taxon>Hexanauplia</taxon>
        <taxon>Copepoda</taxon>
        <taxon>Siphonostomatoida</taxon>
        <taxon>Caligidae</taxon>
        <taxon>Caligus</taxon>
    </lineage>
</organism>
<keyword evidence="2" id="KW-0813">Transport</keyword>
<dbReference type="Proteomes" id="UP000595437">
    <property type="component" value="Chromosome 9"/>
</dbReference>
<dbReference type="EMBL" id="CP045898">
    <property type="protein sequence ID" value="QQP40352.1"/>
    <property type="molecule type" value="Genomic_DNA"/>
</dbReference>
<dbReference type="GO" id="GO:0006606">
    <property type="term" value="P:protein import into nucleus"/>
    <property type="evidence" value="ECO:0007669"/>
    <property type="project" value="InterPro"/>
</dbReference>
<evidence type="ECO:0000313" key="6">
    <source>
        <dbReference type="EMBL" id="QQP40352.1"/>
    </source>
</evidence>
<dbReference type="Pfam" id="PF18829">
    <property type="entry name" value="Importin_rep_6"/>
    <property type="match status" value="1"/>
</dbReference>
<evidence type="ECO:0000256" key="2">
    <source>
        <dbReference type="ARBA" id="ARBA00022448"/>
    </source>
</evidence>
<keyword evidence="5" id="KW-0653">Protein transport</keyword>
<keyword evidence="7" id="KW-1185">Reference proteome</keyword>
<dbReference type="AlphaFoldDB" id="A0A7T8GYT7"/>
<dbReference type="GO" id="GO:0005737">
    <property type="term" value="C:cytoplasm"/>
    <property type="evidence" value="ECO:0007669"/>
    <property type="project" value="UniProtKB-SubCell"/>
</dbReference>
<sequence>MEDWTFVSLGNEQNFGIRTTGLEEKAAACQMLVCYARELKEHFVNYVEETVKLMVPLLKFYSMTSPCNGRRLLSLSPRVCADPGSEYLQSTWSYICPNLLAAISVEIDVDVKIDLLRSLARCIELLGVGCLNNEQMQELLQIMIKSFSGHFERQEERLARRKEEDYDEGVEEKLEDQNDDDVYILERLGDIIHVLFATHKEGFIPVFNQLLPYASKLLSQDHPWTDQQWGLCIFDDLIEYTGSASLSFQDTF</sequence>
<evidence type="ECO:0000256" key="5">
    <source>
        <dbReference type="ARBA" id="ARBA00022927"/>
    </source>
</evidence>
<evidence type="ECO:0000256" key="3">
    <source>
        <dbReference type="ARBA" id="ARBA00022490"/>
    </source>
</evidence>
<reference evidence="7" key="1">
    <citation type="submission" date="2021-01" db="EMBL/GenBank/DDBJ databases">
        <title>Caligus Genome Assembly.</title>
        <authorList>
            <person name="Gallardo-Escarate C."/>
        </authorList>
    </citation>
    <scope>NUCLEOTIDE SEQUENCE [LARGE SCALE GENOMIC DNA]</scope>
</reference>
<dbReference type="InterPro" id="IPR011989">
    <property type="entry name" value="ARM-like"/>
</dbReference>
<dbReference type="InterPro" id="IPR041389">
    <property type="entry name" value="Importin_rep_6"/>
</dbReference>
<dbReference type="SUPFAM" id="SSF48371">
    <property type="entry name" value="ARM repeat"/>
    <property type="match status" value="1"/>
</dbReference>
<evidence type="ECO:0000256" key="1">
    <source>
        <dbReference type="ARBA" id="ARBA00004496"/>
    </source>
</evidence>
<accession>A0A7T8GYT7</accession>
<proteinExistence type="predicted"/>
<evidence type="ECO:0000313" key="7">
    <source>
        <dbReference type="Proteomes" id="UP000595437"/>
    </source>
</evidence>
<evidence type="ECO:0000256" key="4">
    <source>
        <dbReference type="ARBA" id="ARBA00022737"/>
    </source>
</evidence>
<dbReference type="OrthoDB" id="543373at2759"/>
<protein>
    <submittedName>
        <fullName evidence="6">Importin 5</fullName>
    </submittedName>
</protein>
<name>A0A7T8GYT7_CALRO</name>